<organism evidence="5 6">
    <name type="scientific">Schistosoma japonicum</name>
    <name type="common">Blood fluke</name>
    <dbReference type="NCBI Taxonomy" id="6182"/>
    <lineage>
        <taxon>Eukaryota</taxon>
        <taxon>Metazoa</taxon>
        <taxon>Spiralia</taxon>
        <taxon>Lophotrochozoa</taxon>
        <taxon>Platyhelminthes</taxon>
        <taxon>Trematoda</taxon>
        <taxon>Digenea</taxon>
        <taxon>Strigeidida</taxon>
        <taxon>Schistosomatoidea</taxon>
        <taxon>Schistosomatidae</taxon>
        <taxon>Schistosoma</taxon>
    </lineage>
</organism>
<dbReference type="GO" id="GO:0016020">
    <property type="term" value="C:membrane"/>
    <property type="evidence" value="ECO:0007669"/>
    <property type="project" value="UniProtKB-SubCell"/>
</dbReference>
<keyword evidence="4" id="KW-0472">Membrane</keyword>
<evidence type="ECO:0000256" key="4">
    <source>
        <dbReference type="ARBA" id="ARBA00023136"/>
    </source>
</evidence>
<evidence type="ECO:0000256" key="2">
    <source>
        <dbReference type="ARBA" id="ARBA00022692"/>
    </source>
</evidence>
<dbReference type="PANTHER" id="PTHR12988:SF6">
    <property type="entry name" value="SPHINGOMYELIN PHOSPHODIESTERASE 4"/>
    <property type="match status" value="1"/>
</dbReference>
<name>A0A4Z2CQA0_SCHJA</name>
<dbReference type="GO" id="GO:0006685">
    <property type="term" value="P:sphingomyelin catabolic process"/>
    <property type="evidence" value="ECO:0007669"/>
    <property type="project" value="TreeGrafter"/>
</dbReference>
<evidence type="ECO:0000256" key="3">
    <source>
        <dbReference type="ARBA" id="ARBA00022989"/>
    </source>
</evidence>
<dbReference type="Pfam" id="PF14724">
    <property type="entry name" value="mit_SMPDase"/>
    <property type="match status" value="2"/>
</dbReference>
<keyword evidence="6" id="KW-1185">Reference proteome</keyword>
<evidence type="ECO:0000256" key="1">
    <source>
        <dbReference type="ARBA" id="ARBA00004167"/>
    </source>
</evidence>
<dbReference type="GO" id="GO:0046513">
    <property type="term" value="P:ceramide biosynthetic process"/>
    <property type="evidence" value="ECO:0007669"/>
    <property type="project" value="TreeGrafter"/>
</dbReference>
<comment type="caution">
    <text evidence="5">The sequence shown here is derived from an EMBL/GenBank/DDBJ whole genome shotgun (WGS) entry which is preliminary data.</text>
</comment>
<accession>A0A4Z2CQA0</accession>
<proteinExistence type="predicted"/>
<dbReference type="OrthoDB" id="10251508at2759"/>
<sequence length="727" mass="84000">MPVDVCLSLPLIDRVKELSSILARGKLQDLHNSVVLIVDNIFGYSNGNDGWALHSIKEADEPYLFGCIREFLSPNGRFLEALSSRLTLEFPTCKYDFPLWLLSIDSQNTVRSSDCKKSQMCLSLNAFTYYMFAFMCYAAHPKWKQKLVLVDFEDSLYCALFCDYLSFYLFTDPVTVNVMASKMQLSRAGQQIPTFHRSYFNESVGQCTNEFSDVCSSDFRLFWQTEAVLQAICEFLLSWKTAEHSKGIIGLHNNSSGMMVLPGPLSHTEFSTKPTICQLFLVRSFLKYFYFSLFNNASSNNFQILQQQIIWNKFLNYRKYLYNNQGLIVSSESSIPHHNIMNQFLQFIICCFQHWPFDLSFEVVLETWLSSIQPWRYAQFPQPHIITRFSPTTCDGPLNLHMDINSENYSEWLTFVARHYSLYVGLFLLFLQRVIKIDLRVCRNAHMVYRVAKVFSQDGFKMLLLNAEKLLSEQQQHQHDGSLSTAVMQNAIVSEYHMKQSGLWNPMLIKTVERVLNAMMATKMNLQSELVQKMFRSSSSSVGWLTKFIEWLYSYLILEADNTDDNVDKCISYLTEGIHSFREFFSIQKTFETVHDISLMPPQSGRIQFDDLSASPLIIRSHSKSPSTTSKSLNGNHSDFMNVSSDNCCYSPWNVDGCSVPQNSSSNNNEQLTSLDRFQIIMGLKRPNICRQVINREYGRTMNTSYESRLILRVCNCLEDKFNEKVK</sequence>
<keyword evidence="2" id="KW-0812">Transmembrane</keyword>
<dbReference type="EMBL" id="SKCS01000464">
    <property type="protein sequence ID" value="TNN06437.1"/>
    <property type="molecule type" value="Genomic_DNA"/>
</dbReference>
<dbReference type="GO" id="GO:0046475">
    <property type="term" value="P:glycerophospholipid catabolic process"/>
    <property type="evidence" value="ECO:0007669"/>
    <property type="project" value="TreeGrafter"/>
</dbReference>
<dbReference type="AlphaFoldDB" id="A0A4Z2CQA0"/>
<dbReference type="PANTHER" id="PTHR12988">
    <property type="entry name" value="SPHINGOMYELIN PHOSPHODIESTERASE 4"/>
    <property type="match status" value="1"/>
</dbReference>
<comment type="subcellular location">
    <subcellularLocation>
        <location evidence="1">Membrane</location>
        <topology evidence="1">Single-pass membrane protein</topology>
    </subcellularLocation>
</comment>
<keyword evidence="3" id="KW-1133">Transmembrane helix</keyword>
<evidence type="ECO:0000313" key="6">
    <source>
        <dbReference type="Proteomes" id="UP000311919"/>
    </source>
</evidence>
<evidence type="ECO:0000313" key="5">
    <source>
        <dbReference type="EMBL" id="TNN06437.1"/>
    </source>
</evidence>
<reference evidence="5 6" key="1">
    <citation type="submission" date="2019-03" db="EMBL/GenBank/DDBJ databases">
        <title>An improved genome assembly of the fluke Schistosoma japonicum.</title>
        <authorList>
            <person name="Hu W."/>
            <person name="Luo F."/>
            <person name="Yin M."/>
            <person name="Mo X."/>
            <person name="Sun C."/>
            <person name="Wu Q."/>
            <person name="Zhu B."/>
            <person name="Xiang M."/>
            <person name="Wang J."/>
            <person name="Wang Y."/>
            <person name="Zhang T."/>
            <person name="Xu B."/>
            <person name="Zheng H."/>
            <person name="Feng Z."/>
        </authorList>
    </citation>
    <scope>NUCLEOTIDE SEQUENCE [LARGE SCALE GENOMIC DNA]</scope>
    <source>
        <strain evidence="5">HuSjv2</strain>
        <tissue evidence="5">Worms</tissue>
    </source>
</reference>
<protein>
    <submittedName>
        <fullName evidence="5">Sphingomyelin phosphodiesterase 4 isoform 1</fullName>
    </submittedName>
</protein>
<dbReference type="Proteomes" id="UP000311919">
    <property type="component" value="Unassembled WGS sequence"/>
</dbReference>
<dbReference type="STRING" id="6182.A0A4Z2CQA0"/>
<gene>
    <name evidence="5" type="ORF">EWB00_008380</name>
</gene>
<dbReference type="GO" id="GO:0050290">
    <property type="term" value="F:sphingomyelin phosphodiesterase D activity"/>
    <property type="evidence" value="ECO:0007669"/>
    <property type="project" value="InterPro"/>
</dbReference>
<dbReference type="InterPro" id="IPR024129">
    <property type="entry name" value="Sphingomy_SMPD4"/>
</dbReference>